<dbReference type="KEGG" id="hro:HELRODRAFT_177642"/>
<dbReference type="Proteomes" id="UP000015101">
    <property type="component" value="Unassembled WGS sequence"/>
</dbReference>
<evidence type="ECO:0000256" key="11">
    <source>
        <dbReference type="ARBA" id="ARBA00023136"/>
    </source>
</evidence>
<reference evidence="17" key="1">
    <citation type="submission" date="2012-12" db="EMBL/GenBank/DDBJ databases">
        <authorList>
            <person name="Hellsten U."/>
            <person name="Grimwood J."/>
            <person name="Chapman J.A."/>
            <person name="Shapiro H."/>
            <person name="Aerts A."/>
            <person name="Otillar R.P."/>
            <person name="Terry A.Y."/>
            <person name="Boore J.L."/>
            <person name="Simakov O."/>
            <person name="Marletaz F."/>
            <person name="Cho S.-J."/>
            <person name="Edsinger-Gonzales E."/>
            <person name="Havlak P."/>
            <person name="Kuo D.-H."/>
            <person name="Larsson T."/>
            <person name="Lv J."/>
            <person name="Arendt D."/>
            <person name="Savage R."/>
            <person name="Osoegawa K."/>
            <person name="de Jong P."/>
            <person name="Lindberg D.R."/>
            <person name="Seaver E.C."/>
            <person name="Weisblat D.A."/>
            <person name="Putnam N.H."/>
            <person name="Grigoriev I.V."/>
            <person name="Rokhsar D.S."/>
        </authorList>
    </citation>
    <scope>NUCLEOTIDE SEQUENCE</scope>
</reference>
<evidence type="ECO:0000313" key="17">
    <source>
        <dbReference type="Proteomes" id="UP000015101"/>
    </source>
</evidence>
<evidence type="ECO:0000256" key="2">
    <source>
        <dbReference type="ARBA" id="ARBA00004141"/>
    </source>
</evidence>
<dbReference type="SUPFAM" id="SSF57850">
    <property type="entry name" value="RING/U-box"/>
    <property type="match status" value="1"/>
</dbReference>
<dbReference type="Pfam" id="PF13639">
    <property type="entry name" value="zf-RING_2"/>
    <property type="match status" value="1"/>
</dbReference>
<name>T1FBZ8_HELRO</name>
<evidence type="ECO:0000256" key="7">
    <source>
        <dbReference type="ARBA" id="ARBA00022771"/>
    </source>
</evidence>
<keyword evidence="11 13" id="KW-0472">Membrane</keyword>
<organism evidence="16 17">
    <name type="scientific">Helobdella robusta</name>
    <name type="common">Californian leech</name>
    <dbReference type="NCBI Taxonomy" id="6412"/>
    <lineage>
        <taxon>Eukaryota</taxon>
        <taxon>Metazoa</taxon>
        <taxon>Spiralia</taxon>
        <taxon>Lophotrochozoa</taxon>
        <taxon>Annelida</taxon>
        <taxon>Clitellata</taxon>
        <taxon>Hirudinea</taxon>
        <taxon>Rhynchobdellida</taxon>
        <taxon>Glossiphoniidae</taxon>
        <taxon>Helobdella</taxon>
    </lineage>
</organism>
<dbReference type="RefSeq" id="XP_009024037.1">
    <property type="nucleotide sequence ID" value="XM_009025789.1"/>
</dbReference>
<evidence type="ECO:0000313" key="15">
    <source>
        <dbReference type="EMBL" id="ESN97971.1"/>
    </source>
</evidence>
<accession>T1FBZ8</accession>
<evidence type="ECO:0000256" key="8">
    <source>
        <dbReference type="ARBA" id="ARBA00022786"/>
    </source>
</evidence>
<evidence type="ECO:0000256" key="3">
    <source>
        <dbReference type="ARBA" id="ARBA00012483"/>
    </source>
</evidence>
<dbReference type="EMBL" id="KB097269">
    <property type="protein sequence ID" value="ESN97971.1"/>
    <property type="molecule type" value="Genomic_DNA"/>
</dbReference>
<evidence type="ECO:0000256" key="12">
    <source>
        <dbReference type="PROSITE-ProRule" id="PRU00175"/>
    </source>
</evidence>
<dbReference type="STRING" id="6412.T1FBZ8"/>
<keyword evidence="5 13" id="KW-0812">Transmembrane</keyword>
<comment type="subcellular location">
    <subcellularLocation>
        <location evidence="2">Membrane</location>
        <topology evidence="2">Multi-pass membrane protein</topology>
    </subcellularLocation>
</comment>
<keyword evidence="7 12" id="KW-0863">Zinc-finger</keyword>
<dbReference type="PANTHER" id="PTHR45977">
    <property type="entry name" value="TARGET OF ERK KINASE MPK-1"/>
    <property type="match status" value="1"/>
</dbReference>
<protein>
    <recommendedName>
        <fullName evidence="3">RING-type E3 ubiquitin transferase</fullName>
        <ecNumber evidence="3">2.3.2.27</ecNumber>
    </recommendedName>
</protein>
<reference evidence="16" key="3">
    <citation type="submission" date="2015-06" db="UniProtKB">
        <authorList>
            <consortium name="EnsemblMetazoa"/>
        </authorList>
    </citation>
    <scope>IDENTIFICATION</scope>
</reference>
<dbReference type="InParanoid" id="T1FBZ8"/>
<dbReference type="EMBL" id="AMQM01006116">
    <property type="status" value="NOT_ANNOTATED_CDS"/>
    <property type="molecule type" value="Genomic_DNA"/>
</dbReference>
<dbReference type="EnsemblMetazoa" id="HelroT177642">
    <property type="protein sequence ID" value="HelroP177642"/>
    <property type="gene ID" value="HelroG177642"/>
</dbReference>
<evidence type="ECO:0000259" key="14">
    <source>
        <dbReference type="PROSITE" id="PS50089"/>
    </source>
</evidence>
<keyword evidence="4" id="KW-0808">Transferase</keyword>
<evidence type="ECO:0000313" key="16">
    <source>
        <dbReference type="EnsemblMetazoa" id="HelroP177642"/>
    </source>
</evidence>
<keyword evidence="17" id="KW-1185">Reference proteome</keyword>
<dbReference type="CTD" id="20206347"/>
<comment type="catalytic activity">
    <reaction evidence="1">
        <text>S-ubiquitinyl-[E2 ubiquitin-conjugating enzyme]-L-cysteine + [acceptor protein]-L-lysine = [E2 ubiquitin-conjugating enzyme]-L-cysteine + N(6)-ubiquitinyl-[acceptor protein]-L-lysine.</text>
        <dbReference type="EC" id="2.3.2.27"/>
    </reaction>
</comment>
<dbReference type="PROSITE" id="PS50089">
    <property type="entry name" value="ZF_RING_2"/>
    <property type="match status" value="1"/>
</dbReference>
<dbReference type="GO" id="GO:0008270">
    <property type="term" value="F:zinc ion binding"/>
    <property type="evidence" value="ECO:0007669"/>
    <property type="project" value="UniProtKB-KW"/>
</dbReference>
<dbReference type="InterPro" id="IPR013083">
    <property type="entry name" value="Znf_RING/FYVE/PHD"/>
</dbReference>
<dbReference type="PANTHER" id="PTHR45977:SF4">
    <property type="entry name" value="RING-TYPE DOMAIN-CONTAINING PROTEIN"/>
    <property type="match status" value="1"/>
</dbReference>
<dbReference type="GO" id="GO:0016020">
    <property type="term" value="C:membrane"/>
    <property type="evidence" value="ECO:0007669"/>
    <property type="project" value="UniProtKB-SubCell"/>
</dbReference>
<dbReference type="EC" id="2.3.2.27" evidence="3"/>
<dbReference type="GeneID" id="20206347"/>
<feature type="domain" description="RING-type" evidence="14">
    <location>
        <begin position="46"/>
        <end position="85"/>
    </location>
</feature>
<keyword evidence="10 13" id="KW-1133">Transmembrane helix</keyword>
<dbReference type="Gene3D" id="3.30.40.10">
    <property type="entry name" value="Zinc/RING finger domain, C3HC4 (zinc finger)"/>
    <property type="match status" value="1"/>
</dbReference>
<dbReference type="AlphaFoldDB" id="T1FBZ8"/>
<proteinExistence type="predicted"/>
<keyword evidence="9" id="KW-0862">Zinc</keyword>
<evidence type="ECO:0000256" key="13">
    <source>
        <dbReference type="SAM" id="Phobius"/>
    </source>
</evidence>
<evidence type="ECO:0000256" key="10">
    <source>
        <dbReference type="ARBA" id="ARBA00022989"/>
    </source>
</evidence>
<feature type="transmembrane region" description="Helical" evidence="13">
    <location>
        <begin position="16"/>
        <end position="37"/>
    </location>
</feature>
<evidence type="ECO:0000256" key="5">
    <source>
        <dbReference type="ARBA" id="ARBA00022692"/>
    </source>
</evidence>
<dbReference type="InterPro" id="IPR001841">
    <property type="entry name" value="Znf_RING"/>
</dbReference>
<gene>
    <name evidence="16" type="primary">20206347</name>
    <name evidence="15" type="ORF">HELRODRAFT_177642</name>
</gene>
<dbReference type="GO" id="GO:0061630">
    <property type="term" value="F:ubiquitin protein ligase activity"/>
    <property type="evidence" value="ECO:0000318"/>
    <property type="project" value="GO_Central"/>
</dbReference>
<evidence type="ECO:0000256" key="9">
    <source>
        <dbReference type="ARBA" id="ARBA00022833"/>
    </source>
</evidence>
<dbReference type="OrthoDB" id="6150797at2759"/>
<dbReference type="SMART" id="SM00184">
    <property type="entry name" value="RING"/>
    <property type="match status" value="1"/>
</dbReference>
<reference evidence="15 17" key="2">
    <citation type="journal article" date="2013" name="Nature">
        <title>Insights into bilaterian evolution from three spiralian genomes.</title>
        <authorList>
            <person name="Simakov O."/>
            <person name="Marletaz F."/>
            <person name="Cho S.J."/>
            <person name="Edsinger-Gonzales E."/>
            <person name="Havlak P."/>
            <person name="Hellsten U."/>
            <person name="Kuo D.H."/>
            <person name="Larsson T."/>
            <person name="Lv J."/>
            <person name="Arendt D."/>
            <person name="Savage R."/>
            <person name="Osoegawa K."/>
            <person name="de Jong P."/>
            <person name="Grimwood J."/>
            <person name="Chapman J.A."/>
            <person name="Shapiro H."/>
            <person name="Aerts A."/>
            <person name="Otillar R.P."/>
            <person name="Terry A.Y."/>
            <person name="Boore J.L."/>
            <person name="Grigoriev I.V."/>
            <person name="Lindberg D.R."/>
            <person name="Seaver E.C."/>
            <person name="Weisblat D.A."/>
            <person name="Putnam N.H."/>
            <person name="Rokhsar D.S."/>
        </authorList>
    </citation>
    <scope>NUCLEOTIDE SEQUENCE</scope>
</reference>
<sequence>MRLSLVASKFNVPPRAFFALHVIKLSYSMGITILLYLSTVFSNTSICGEEYNERSIVCVVKCKHAFHPTCIDRWYTESSTCPYCRSDIVVSSLIDYRYETNVKNGDVVAKITLTTM</sequence>
<evidence type="ECO:0000256" key="1">
    <source>
        <dbReference type="ARBA" id="ARBA00000900"/>
    </source>
</evidence>
<evidence type="ECO:0000256" key="4">
    <source>
        <dbReference type="ARBA" id="ARBA00022679"/>
    </source>
</evidence>
<keyword evidence="8" id="KW-0833">Ubl conjugation pathway</keyword>
<keyword evidence="6" id="KW-0479">Metal-binding</keyword>
<dbReference type="HOGENOM" id="CLU_2099506_0_0_1"/>
<evidence type="ECO:0000256" key="6">
    <source>
        <dbReference type="ARBA" id="ARBA00022723"/>
    </source>
</evidence>